<dbReference type="RefSeq" id="WP_272089998.1">
    <property type="nucleotide sequence ID" value="NZ_JAQNDL010000003.1"/>
</dbReference>
<protein>
    <submittedName>
        <fullName evidence="1">SMI1/KNR4 family protein</fullName>
    </submittedName>
</protein>
<evidence type="ECO:0000313" key="2">
    <source>
        <dbReference type="Proteomes" id="UP001221686"/>
    </source>
</evidence>
<name>A0ABT5E6L2_9BACT</name>
<reference evidence="1 2" key="1">
    <citation type="submission" date="2022-11" db="EMBL/GenBank/DDBJ databases">
        <title>Minimal conservation of predation-associated metabolite biosynthetic gene clusters underscores biosynthetic potential of Myxococcota including descriptions for ten novel species: Archangium lansinium sp. nov., Myxococcus landrumus sp. nov., Nannocystis bai.</title>
        <authorList>
            <person name="Ahearne A."/>
            <person name="Stevens C."/>
            <person name="Dowd S."/>
        </authorList>
    </citation>
    <scope>NUCLEOTIDE SEQUENCE [LARGE SCALE GENOMIC DNA]</scope>
    <source>
        <strain evidence="1 2">BB15-2</strain>
    </source>
</reference>
<organism evidence="1 2">
    <name type="scientific">Nannocystis bainbridge</name>
    <dbReference type="NCBI Taxonomy" id="2995303"/>
    <lineage>
        <taxon>Bacteria</taxon>
        <taxon>Pseudomonadati</taxon>
        <taxon>Myxococcota</taxon>
        <taxon>Polyangia</taxon>
        <taxon>Nannocystales</taxon>
        <taxon>Nannocystaceae</taxon>
        <taxon>Nannocystis</taxon>
    </lineage>
</organism>
<keyword evidence="2" id="KW-1185">Reference proteome</keyword>
<comment type="caution">
    <text evidence="1">The sequence shown here is derived from an EMBL/GenBank/DDBJ whole genome shotgun (WGS) entry which is preliminary data.</text>
</comment>
<proteinExistence type="predicted"/>
<evidence type="ECO:0000313" key="1">
    <source>
        <dbReference type="EMBL" id="MDC0721495.1"/>
    </source>
</evidence>
<gene>
    <name evidence="1" type="ORF">POL25_31600</name>
</gene>
<dbReference type="EMBL" id="JAQNDL010000003">
    <property type="protein sequence ID" value="MDC0721495.1"/>
    <property type="molecule type" value="Genomic_DNA"/>
</dbReference>
<dbReference type="Proteomes" id="UP001221686">
    <property type="component" value="Unassembled WGS sequence"/>
</dbReference>
<sequence length="249" mass="27417">MSFPAIFAFLVARVPDLRAQVRGATSGDIERLAELSPRPLPRAYVEFLRAMGGSTGSFSALPVADCRAAELWPHLLSTPPSYPTDRFLKVGIDLGIGRDIREDWFLDLQRGDPDDPPVVSFEDEGDPDAFREARAHVVARSWTGMLQRHAFLFAAAGRRSFRREEVFDPVDPRRIDAAAAICARLGLTPVMPSQPGLHTLERADLSVMLEVPPDMERLEIEVGADSPRAVQLFLEVMRDNLDDVAAGGA</sequence>
<accession>A0ABT5E6L2</accession>